<reference evidence="2" key="1">
    <citation type="submission" date="2016-10" db="EMBL/GenBank/DDBJ databases">
        <authorList>
            <person name="Varghese N."/>
            <person name="Submissions S."/>
        </authorList>
    </citation>
    <scope>NUCLEOTIDE SEQUENCE [LARGE SCALE GENOMIC DNA]</scope>
    <source>
        <strain evidence="2">DSM 13234</strain>
    </source>
</reference>
<organism evidence="1 2">
    <name type="scientific">Magnetospirillum fulvum</name>
    <name type="common">Rhodospirillum fulvum</name>
    <dbReference type="NCBI Taxonomy" id="1082"/>
    <lineage>
        <taxon>Bacteria</taxon>
        <taxon>Pseudomonadati</taxon>
        <taxon>Pseudomonadota</taxon>
        <taxon>Alphaproteobacteria</taxon>
        <taxon>Rhodospirillales</taxon>
        <taxon>Rhodospirillaceae</taxon>
        <taxon>Magnetospirillum</taxon>
    </lineage>
</organism>
<dbReference type="Proteomes" id="UP000182983">
    <property type="component" value="Unassembled WGS sequence"/>
</dbReference>
<gene>
    <name evidence="1" type="ORF">SAMN04244559_02614</name>
</gene>
<proteinExistence type="predicted"/>
<sequence>MKNPRFRGEKRGLFSVVGRGVDTSFDSAMCATWGARVHIIGGEFKAAEGLEKEVVYCCQVTV</sequence>
<dbReference type="AlphaFoldDB" id="A0A1H6IMX3"/>
<accession>A0A1H6IMX3</accession>
<keyword evidence="2" id="KW-1185">Reference proteome</keyword>
<evidence type="ECO:0000313" key="1">
    <source>
        <dbReference type="EMBL" id="SEH49372.1"/>
    </source>
</evidence>
<protein>
    <submittedName>
        <fullName evidence="1">Uncharacterized protein</fullName>
    </submittedName>
</protein>
<dbReference type="EMBL" id="FNWO01000011">
    <property type="protein sequence ID" value="SEH49372.1"/>
    <property type="molecule type" value="Genomic_DNA"/>
</dbReference>
<evidence type="ECO:0000313" key="2">
    <source>
        <dbReference type="Proteomes" id="UP000182983"/>
    </source>
</evidence>
<name>A0A1H6IMX3_MAGFU</name>